<dbReference type="OrthoDB" id="167576at2759"/>
<evidence type="ECO:0000256" key="2">
    <source>
        <dbReference type="ARBA" id="ARBA00022670"/>
    </source>
</evidence>
<dbReference type="AlphaFoldDB" id="A0A1G4ILC3"/>
<dbReference type="InterPro" id="IPR036213">
    <property type="entry name" value="Calpain_III_sf"/>
</dbReference>
<dbReference type="InterPro" id="IPR051297">
    <property type="entry name" value="PalB/RIM13"/>
</dbReference>
<comment type="similarity">
    <text evidence="1">Belongs to the peptidase C2 family. PalB/RIM13 subfamily.</text>
</comment>
<evidence type="ECO:0000256" key="4">
    <source>
        <dbReference type="ARBA" id="ARBA00022807"/>
    </source>
</evidence>
<reference evidence="7" key="1">
    <citation type="submission" date="2016-03" db="EMBL/GenBank/DDBJ databases">
        <authorList>
            <person name="Devillers Hugo."/>
        </authorList>
    </citation>
    <scope>NUCLEOTIDE SEQUENCE [LARGE SCALE GENOMIC DNA]</scope>
</reference>
<sequence length="702" mass="79328">MYGNNESMGCENGLDEESGFWGAFCHQTWQVLALGKDKNEWFKLKDKLALNKQERVVWAMERVEKEVVKRSVETRYRWLTSVVWGRRFVPVSVQDAGEARWSEGEDEKKEVEEAEEETKEVKAKDYDISGISQNPAINNCSFVASLINIRQRASPTLAVTHAGPGWYNVNLHFNGAANRLVQVHAPRLTKQPVVLSADLADRALENAYMQVKNNSSYRFDGSNSAVDTFLLNGFIPEALATHKISFQRIATIFKSSACLITLGTGATARDPQFLPCHDYPVIGIADDTSPVIRDPLDALNTCTLSQQQFSENFQVAYLNWDFTKLFARHSVLSFKYDISQNRFSPSPVEKPIYEVVNRSDTAEPIWVLLERHLGHTFTENDFCHLGLVSSDLQPSVQSSNSSNLGFSLLKLELGPGDRKLVACHSNVSANYSIHFYHVSGLVQAQKYDKNQNSASVDGEWDATTNFGSFSSPFYYMNPTFELLINTRAQTTHYIDMQLISDESAAVNAQVYHCDDAEFARPLTMDNTYESKVYARRAIPLATNTRYHVVCSCFRHDIKDKFKLIVVDSTGCDSLKLKRIVPQFGPYRYHDKYDFRWNTNNRKKIQASSELTTKAQLRILPLQPCPTMSIRVSIFTKNTKTAVFTTNEFSKVPKYGIILKDITLLSREPLVLLVEKDGPSNAFEDTVMRLELGSDFTVAIDGV</sequence>
<gene>
    <name evidence="6" type="ORF">LAME_0A00848G</name>
</gene>
<organism evidence="6 7">
    <name type="scientific">Lachancea meyersii CBS 8951</name>
    <dbReference type="NCBI Taxonomy" id="1266667"/>
    <lineage>
        <taxon>Eukaryota</taxon>
        <taxon>Fungi</taxon>
        <taxon>Dikarya</taxon>
        <taxon>Ascomycota</taxon>
        <taxon>Saccharomycotina</taxon>
        <taxon>Saccharomycetes</taxon>
        <taxon>Saccharomycetales</taxon>
        <taxon>Saccharomycetaceae</taxon>
        <taxon>Lachancea</taxon>
    </lineage>
</organism>
<dbReference type="PANTHER" id="PTHR46143:SF1">
    <property type="entry name" value="CALPAIN-7"/>
    <property type="match status" value="1"/>
</dbReference>
<dbReference type="InterPro" id="IPR038765">
    <property type="entry name" value="Papain-like_cys_pep_sf"/>
</dbReference>
<dbReference type="Gene3D" id="2.60.120.380">
    <property type="match status" value="1"/>
</dbReference>
<evidence type="ECO:0000313" key="6">
    <source>
        <dbReference type="EMBL" id="SCU77362.1"/>
    </source>
</evidence>
<evidence type="ECO:0000313" key="7">
    <source>
        <dbReference type="Proteomes" id="UP000191144"/>
    </source>
</evidence>
<evidence type="ECO:0000256" key="5">
    <source>
        <dbReference type="ARBA" id="ARBA00042255"/>
    </source>
</evidence>
<proteinExistence type="inferred from homology"/>
<dbReference type="EMBL" id="LT598483">
    <property type="protein sequence ID" value="SCU77362.1"/>
    <property type="molecule type" value="Genomic_DNA"/>
</dbReference>
<keyword evidence="7" id="KW-1185">Reference proteome</keyword>
<accession>A0A1G4ILC3</accession>
<evidence type="ECO:0000256" key="3">
    <source>
        <dbReference type="ARBA" id="ARBA00022801"/>
    </source>
</evidence>
<dbReference type="SUPFAM" id="SSF49758">
    <property type="entry name" value="Calpain large subunit, middle domain (domain III)"/>
    <property type="match status" value="1"/>
</dbReference>
<dbReference type="GO" id="GO:0006508">
    <property type="term" value="P:proteolysis"/>
    <property type="evidence" value="ECO:0007669"/>
    <property type="project" value="UniProtKB-KW"/>
</dbReference>
<keyword evidence="2" id="KW-0645">Protease</keyword>
<dbReference type="SUPFAM" id="SSF54001">
    <property type="entry name" value="Cysteine proteinases"/>
    <property type="match status" value="1"/>
</dbReference>
<name>A0A1G4ILC3_9SACH</name>
<protein>
    <recommendedName>
        <fullName evidence="5">Cysteine protease RIM13</fullName>
    </recommendedName>
</protein>
<dbReference type="Proteomes" id="UP000191144">
    <property type="component" value="Chromosome A"/>
</dbReference>
<keyword evidence="4" id="KW-0788">Thiol protease</keyword>
<dbReference type="PANTHER" id="PTHR46143">
    <property type="entry name" value="CALPAIN-7"/>
    <property type="match status" value="1"/>
</dbReference>
<evidence type="ECO:0000256" key="1">
    <source>
        <dbReference type="ARBA" id="ARBA00010193"/>
    </source>
</evidence>
<keyword evidence="3" id="KW-0378">Hydrolase</keyword>
<dbReference type="GO" id="GO:0004197">
    <property type="term" value="F:cysteine-type endopeptidase activity"/>
    <property type="evidence" value="ECO:0007669"/>
    <property type="project" value="TreeGrafter"/>
</dbReference>